<reference evidence="2 3" key="1">
    <citation type="submission" date="2020-06" db="EMBL/GenBank/DDBJ databases">
        <authorList>
            <person name="Chanama M."/>
        </authorList>
    </citation>
    <scope>NUCLEOTIDE SEQUENCE [LARGE SCALE GENOMIC DNA]</scope>
    <source>
        <strain evidence="2 3">TBRC6557</strain>
    </source>
</reference>
<dbReference type="AlphaFoldDB" id="A0A7Y6ISL1"/>
<dbReference type="Gene3D" id="3.40.50.720">
    <property type="entry name" value="NAD(P)-binding Rossmann-like Domain"/>
    <property type="match status" value="1"/>
</dbReference>
<dbReference type="InterPro" id="IPR036291">
    <property type="entry name" value="NAD(P)-bd_dom_sf"/>
</dbReference>
<keyword evidence="3" id="KW-1185">Reference proteome</keyword>
<dbReference type="Pfam" id="PF01370">
    <property type="entry name" value="Epimerase"/>
    <property type="match status" value="1"/>
</dbReference>
<dbReference type="GO" id="GO:0004029">
    <property type="term" value="F:aldehyde dehydrogenase (NAD+) activity"/>
    <property type="evidence" value="ECO:0007669"/>
    <property type="project" value="TreeGrafter"/>
</dbReference>
<organism evidence="2 3">
    <name type="scientific">Nonomuraea rhodomycinica</name>
    <dbReference type="NCBI Taxonomy" id="1712872"/>
    <lineage>
        <taxon>Bacteria</taxon>
        <taxon>Bacillati</taxon>
        <taxon>Actinomycetota</taxon>
        <taxon>Actinomycetes</taxon>
        <taxon>Streptosporangiales</taxon>
        <taxon>Streptosporangiaceae</taxon>
        <taxon>Nonomuraea</taxon>
    </lineage>
</organism>
<dbReference type="GO" id="GO:0005737">
    <property type="term" value="C:cytoplasm"/>
    <property type="evidence" value="ECO:0007669"/>
    <property type="project" value="TreeGrafter"/>
</dbReference>
<dbReference type="InterPro" id="IPR051783">
    <property type="entry name" value="NAD(P)-dependent_oxidoreduct"/>
</dbReference>
<dbReference type="SUPFAM" id="SSF51735">
    <property type="entry name" value="NAD(P)-binding Rossmann-fold domains"/>
    <property type="match status" value="1"/>
</dbReference>
<feature type="domain" description="NAD-dependent epimerase/dehydratase" evidence="1">
    <location>
        <begin position="3"/>
        <end position="215"/>
    </location>
</feature>
<evidence type="ECO:0000313" key="3">
    <source>
        <dbReference type="Proteomes" id="UP000546126"/>
    </source>
</evidence>
<sequence>MRIFITGASGYVGGVVTEHLLRAGHEVVALARSDRARERVEALGAKAAPGGLRDLDVLRAGAAGADAVVHTAVDYFDAGMGDIEHDALRSMLDALTEGAAFLYTSTGLVYPDTRGATVDEEHPVDPRSPQPFKILGERQVLDAGHVAGTVIRAGLVYGRAGSGLLEGLLTTARQQGTVAYIGDGTNEWSSVHVDDLAALYAAVLAHRSPGTVVNAAGPERTPMRRIVEAVATTAGARAVSVTPEQAAEMMGPAAAVLTRSSPLDSAKARRLFGWNPTSPSLLDELTSGSYAQATALRQGDPIGDSSPGDGRG</sequence>
<dbReference type="PANTHER" id="PTHR48079">
    <property type="entry name" value="PROTEIN YEEZ"/>
    <property type="match status" value="1"/>
</dbReference>
<accession>A0A7Y6ISL1</accession>
<protein>
    <submittedName>
        <fullName evidence="2">NAD-dependent epimerase/dehydratase family protein</fullName>
    </submittedName>
</protein>
<dbReference type="EMBL" id="JABWGO010000007">
    <property type="protein sequence ID" value="NUW43664.1"/>
    <property type="molecule type" value="Genomic_DNA"/>
</dbReference>
<dbReference type="InterPro" id="IPR001509">
    <property type="entry name" value="Epimerase_deHydtase"/>
</dbReference>
<evidence type="ECO:0000259" key="1">
    <source>
        <dbReference type="Pfam" id="PF01370"/>
    </source>
</evidence>
<dbReference type="PANTHER" id="PTHR48079:SF6">
    <property type="entry name" value="NAD(P)-BINDING DOMAIN-CONTAINING PROTEIN-RELATED"/>
    <property type="match status" value="1"/>
</dbReference>
<comment type="caution">
    <text evidence="2">The sequence shown here is derived from an EMBL/GenBank/DDBJ whole genome shotgun (WGS) entry which is preliminary data.</text>
</comment>
<dbReference type="Proteomes" id="UP000546126">
    <property type="component" value="Unassembled WGS sequence"/>
</dbReference>
<gene>
    <name evidence="2" type="ORF">HT134_26560</name>
</gene>
<dbReference type="RefSeq" id="WP_175603190.1">
    <property type="nucleotide sequence ID" value="NZ_JABWGO010000007.1"/>
</dbReference>
<evidence type="ECO:0000313" key="2">
    <source>
        <dbReference type="EMBL" id="NUW43664.1"/>
    </source>
</evidence>
<name>A0A7Y6ISL1_9ACTN</name>
<proteinExistence type="predicted"/>